<evidence type="ECO:0000313" key="2">
    <source>
        <dbReference type="Proteomes" id="UP000823388"/>
    </source>
</evidence>
<dbReference type="InterPro" id="IPR053197">
    <property type="entry name" value="F-box_SCFL_complex_component"/>
</dbReference>
<dbReference type="InterPro" id="IPR032675">
    <property type="entry name" value="LRR_dom_sf"/>
</dbReference>
<dbReference type="Proteomes" id="UP000823388">
    <property type="component" value="Chromosome 3K"/>
</dbReference>
<keyword evidence="2" id="KW-1185">Reference proteome</keyword>
<dbReference type="EMBL" id="CM029041">
    <property type="protein sequence ID" value="KAG2624464.1"/>
    <property type="molecule type" value="Genomic_DNA"/>
</dbReference>
<accession>A0A8T0UU67</accession>
<comment type="caution">
    <text evidence="1">The sequence shown here is derived from an EMBL/GenBank/DDBJ whole genome shotgun (WGS) entry which is preliminary data.</text>
</comment>
<dbReference type="PANTHER" id="PTHR34223:SF107">
    <property type="entry name" value="F-BOX DOMAIN-CONTAINING PROTEIN"/>
    <property type="match status" value="1"/>
</dbReference>
<organism evidence="1 2">
    <name type="scientific">Panicum virgatum</name>
    <name type="common">Blackwell switchgrass</name>
    <dbReference type="NCBI Taxonomy" id="38727"/>
    <lineage>
        <taxon>Eukaryota</taxon>
        <taxon>Viridiplantae</taxon>
        <taxon>Streptophyta</taxon>
        <taxon>Embryophyta</taxon>
        <taxon>Tracheophyta</taxon>
        <taxon>Spermatophyta</taxon>
        <taxon>Magnoliopsida</taxon>
        <taxon>Liliopsida</taxon>
        <taxon>Poales</taxon>
        <taxon>Poaceae</taxon>
        <taxon>PACMAD clade</taxon>
        <taxon>Panicoideae</taxon>
        <taxon>Panicodae</taxon>
        <taxon>Paniceae</taxon>
        <taxon>Panicinae</taxon>
        <taxon>Panicum</taxon>
        <taxon>Panicum sect. Hiantes</taxon>
    </lineage>
</organism>
<dbReference type="PANTHER" id="PTHR34223">
    <property type="entry name" value="OS11G0201299 PROTEIN"/>
    <property type="match status" value="1"/>
</dbReference>
<gene>
    <name evidence="1" type="ORF">PVAP13_3KG131700</name>
</gene>
<name>A0A8T0UU67_PANVG</name>
<reference evidence="1" key="1">
    <citation type="submission" date="2020-05" db="EMBL/GenBank/DDBJ databases">
        <title>WGS assembly of Panicum virgatum.</title>
        <authorList>
            <person name="Lovell J.T."/>
            <person name="Jenkins J."/>
            <person name="Shu S."/>
            <person name="Juenger T.E."/>
            <person name="Schmutz J."/>
        </authorList>
    </citation>
    <scope>NUCLEOTIDE SEQUENCE</scope>
    <source>
        <strain evidence="1">AP13</strain>
    </source>
</reference>
<dbReference type="AlphaFoldDB" id="A0A8T0UU67"/>
<evidence type="ECO:0000313" key="1">
    <source>
        <dbReference type="EMBL" id="KAG2624464.1"/>
    </source>
</evidence>
<sequence>MFRLENIWLDGFPLEDIPLVSQHLTRLDFVGVYLRNMMCDFSSCPSLEHLEIDTCYWWSDINISSKSLKHLVITNCDLGIGLRTLIYVPNLVSLMLDGHLSGAPVLGCMPSLQDAFVRVTRVDNPGSYSWECEYKGCYSCYGIVHDNNMCFLLEGLSGAQNLALISEPNTFVFGRDLKLCPTFSKLKNLLLDDHWCVAPDFSALNCILKHSPVLEKLTLQLFSEGPQHKIEMIAILTSMDRSVAVSEHLKAIEIKCEVVGEEVHKVLKFYVHLIYG</sequence>
<dbReference type="Gene3D" id="3.80.10.10">
    <property type="entry name" value="Ribonuclease Inhibitor"/>
    <property type="match status" value="1"/>
</dbReference>
<protein>
    <submittedName>
        <fullName evidence="1">Uncharacterized protein</fullName>
    </submittedName>
</protein>
<dbReference type="SUPFAM" id="SSF52047">
    <property type="entry name" value="RNI-like"/>
    <property type="match status" value="1"/>
</dbReference>
<proteinExistence type="predicted"/>